<evidence type="ECO:0000256" key="1">
    <source>
        <dbReference type="ARBA" id="ARBA00005417"/>
    </source>
</evidence>
<sequence length="339" mass="36998">MTAQDMVAVDEDAPPAGDVLLRATDVTKHYPLTRRRKVLRAVDGVSLDVHTGETLGIVGESGCGKSTLGRCLVRLTELTSGRVEFDGQDISTLSTRRLRPVRPGMQLVFQDPQASLNPRRRAGDIVAEPLLVHRYGDAATVRRRVAELFDVVGLAAAHLDRYPHEFSGGQRQRIGIARALATNPKLIVADEPVSALDVSIQAQVLNLFADLQEEFALTYVFIAHDLGVVRHVSDRIAVMYLGEIVELAGTEALFEAPAHPYTQALLSAVPDIDDGSAPDAPPRERIVLTGEVPNPVDKPTGCPFRTRCPYARERCAVERPRLTPTPAGRRVACHYPLTD</sequence>
<evidence type="ECO:0000256" key="4">
    <source>
        <dbReference type="ARBA" id="ARBA00022840"/>
    </source>
</evidence>
<dbReference type="CDD" id="cd03257">
    <property type="entry name" value="ABC_NikE_OppD_transporters"/>
    <property type="match status" value="1"/>
</dbReference>
<evidence type="ECO:0000256" key="2">
    <source>
        <dbReference type="ARBA" id="ARBA00022448"/>
    </source>
</evidence>
<proteinExistence type="inferred from homology"/>
<dbReference type="KEGG" id="saqu:EJC51_45235"/>
<dbReference type="InterPro" id="IPR050319">
    <property type="entry name" value="ABC_transp_ATP-bind"/>
</dbReference>
<dbReference type="Proteomes" id="UP000280197">
    <property type="component" value="Chromosome"/>
</dbReference>
<dbReference type="Gene3D" id="3.40.50.300">
    <property type="entry name" value="P-loop containing nucleotide triphosphate hydrolases"/>
    <property type="match status" value="1"/>
</dbReference>
<dbReference type="GO" id="GO:0055085">
    <property type="term" value="P:transmembrane transport"/>
    <property type="evidence" value="ECO:0007669"/>
    <property type="project" value="UniProtKB-ARBA"/>
</dbReference>
<gene>
    <name evidence="6" type="ORF">EJC51_45235</name>
</gene>
<keyword evidence="2" id="KW-0813">Transport</keyword>
<keyword evidence="4 6" id="KW-0067">ATP-binding</keyword>
<dbReference type="Pfam" id="PF00005">
    <property type="entry name" value="ABC_tran"/>
    <property type="match status" value="1"/>
</dbReference>
<feature type="domain" description="ABC transporter" evidence="5">
    <location>
        <begin position="21"/>
        <end position="266"/>
    </location>
</feature>
<evidence type="ECO:0000313" key="6">
    <source>
        <dbReference type="EMBL" id="AZP22637.1"/>
    </source>
</evidence>
<dbReference type="SUPFAM" id="SSF52540">
    <property type="entry name" value="P-loop containing nucleoside triphosphate hydrolases"/>
    <property type="match status" value="1"/>
</dbReference>
<reference evidence="6 7" key="1">
    <citation type="submission" date="2018-12" db="EMBL/GenBank/DDBJ databases">
        <authorList>
            <person name="Li K."/>
        </authorList>
    </citation>
    <scope>NUCLEOTIDE SEQUENCE [LARGE SCALE GENOMIC DNA]</scope>
    <source>
        <strain evidence="7">CR22</strain>
    </source>
</reference>
<evidence type="ECO:0000313" key="7">
    <source>
        <dbReference type="Proteomes" id="UP000280197"/>
    </source>
</evidence>
<dbReference type="Pfam" id="PF08352">
    <property type="entry name" value="oligo_HPY"/>
    <property type="match status" value="1"/>
</dbReference>
<dbReference type="PANTHER" id="PTHR43776:SF7">
    <property type="entry name" value="D,D-DIPEPTIDE TRANSPORT ATP-BINDING PROTEIN DDPF-RELATED"/>
    <property type="match status" value="1"/>
</dbReference>
<dbReference type="InterPro" id="IPR017871">
    <property type="entry name" value="ABC_transporter-like_CS"/>
</dbReference>
<dbReference type="GO" id="GO:0015833">
    <property type="term" value="P:peptide transport"/>
    <property type="evidence" value="ECO:0007669"/>
    <property type="project" value="InterPro"/>
</dbReference>
<evidence type="ECO:0000259" key="5">
    <source>
        <dbReference type="PROSITE" id="PS50893"/>
    </source>
</evidence>
<dbReference type="PROSITE" id="PS50893">
    <property type="entry name" value="ABC_TRANSPORTER_2"/>
    <property type="match status" value="1"/>
</dbReference>
<name>A0A3Q9C2C4_9ACTN</name>
<dbReference type="FunFam" id="3.40.50.300:FF:000016">
    <property type="entry name" value="Oligopeptide ABC transporter ATP-binding component"/>
    <property type="match status" value="1"/>
</dbReference>
<dbReference type="PROSITE" id="PS00211">
    <property type="entry name" value="ABC_TRANSPORTER_1"/>
    <property type="match status" value="1"/>
</dbReference>
<evidence type="ECO:0000256" key="3">
    <source>
        <dbReference type="ARBA" id="ARBA00022741"/>
    </source>
</evidence>
<dbReference type="InterPro" id="IPR013563">
    <property type="entry name" value="Oligopep_ABC_C"/>
</dbReference>
<dbReference type="InterPro" id="IPR003439">
    <property type="entry name" value="ABC_transporter-like_ATP-bd"/>
</dbReference>
<organism evidence="6 7">
    <name type="scientific">Streptomyces aquilus</name>
    <dbReference type="NCBI Taxonomy" id="2548456"/>
    <lineage>
        <taxon>Bacteria</taxon>
        <taxon>Bacillati</taxon>
        <taxon>Actinomycetota</taxon>
        <taxon>Actinomycetes</taxon>
        <taxon>Kitasatosporales</taxon>
        <taxon>Streptomycetaceae</taxon>
        <taxon>Streptomyces</taxon>
    </lineage>
</organism>
<dbReference type="InterPro" id="IPR003593">
    <property type="entry name" value="AAA+_ATPase"/>
</dbReference>
<dbReference type="AlphaFoldDB" id="A0A3Q9C2C4"/>
<keyword evidence="7" id="KW-1185">Reference proteome</keyword>
<dbReference type="GO" id="GO:0005524">
    <property type="term" value="F:ATP binding"/>
    <property type="evidence" value="ECO:0007669"/>
    <property type="project" value="UniProtKB-KW"/>
</dbReference>
<dbReference type="RefSeq" id="WP_126276439.1">
    <property type="nucleotide sequence ID" value="NZ_CP034463.1"/>
</dbReference>
<dbReference type="PANTHER" id="PTHR43776">
    <property type="entry name" value="TRANSPORT ATP-BINDING PROTEIN"/>
    <property type="match status" value="1"/>
</dbReference>
<comment type="similarity">
    <text evidence="1">Belongs to the ABC transporter superfamily.</text>
</comment>
<keyword evidence="3" id="KW-0547">Nucleotide-binding</keyword>
<dbReference type="InterPro" id="IPR027417">
    <property type="entry name" value="P-loop_NTPase"/>
</dbReference>
<dbReference type="SMART" id="SM00382">
    <property type="entry name" value="AAA"/>
    <property type="match status" value="1"/>
</dbReference>
<accession>A0A3Q9C2C4</accession>
<dbReference type="NCBIfam" id="TIGR01727">
    <property type="entry name" value="oligo_HPY"/>
    <property type="match status" value="1"/>
</dbReference>
<protein>
    <submittedName>
        <fullName evidence="6">ATP-binding cassette domain-containing protein</fullName>
    </submittedName>
</protein>
<dbReference type="GO" id="GO:0016887">
    <property type="term" value="F:ATP hydrolysis activity"/>
    <property type="evidence" value="ECO:0007669"/>
    <property type="project" value="InterPro"/>
</dbReference>
<dbReference type="EMBL" id="CP034463">
    <property type="protein sequence ID" value="AZP22637.1"/>
    <property type="molecule type" value="Genomic_DNA"/>
</dbReference>